<feature type="non-terminal residue" evidence="1">
    <location>
        <position position="1"/>
    </location>
</feature>
<evidence type="ECO:0000313" key="1">
    <source>
        <dbReference type="EMBL" id="GAG44554.1"/>
    </source>
</evidence>
<name>X0XN16_9ZZZZ</name>
<gene>
    <name evidence="1" type="ORF">S01H1_81702</name>
</gene>
<dbReference type="AlphaFoldDB" id="X0XN16"/>
<organism evidence="1">
    <name type="scientific">marine sediment metagenome</name>
    <dbReference type="NCBI Taxonomy" id="412755"/>
    <lineage>
        <taxon>unclassified sequences</taxon>
        <taxon>metagenomes</taxon>
        <taxon>ecological metagenomes</taxon>
    </lineage>
</organism>
<dbReference type="EMBL" id="BARS01055321">
    <property type="protein sequence ID" value="GAG44554.1"/>
    <property type="molecule type" value="Genomic_DNA"/>
</dbReference>
<comment type="caution">
    <text evidence="1">The sequence shown here is derived from an EMBL/GenBank/DDBJ whole genome shotgun (WGS) entry which is preliminary data.</text>
</comment>
<reference evidence="1" key="1">
    <citation type="journal article" date="2014" name="Front. Microbiol.">
        <title>High frequency of phylogenetically diverse reductive dehalogenase-homologous genes in deep subseafloor sedimentary metagenomes.</title>
        <authorList>
            <person name="Kawai M."/>
            <person name="Futagami T."/>
            <person name="Toyoda A."/>
            <person name="Takaki Y."/>
            <person name="Nishi S."/>
            <person name="Hori S."/>
            <person name="Arai W."/>
            <person name="Tsubouchi T."/>
            <person name="Morono Y."/>
            <person name="Uchiyama I."/>
            <person name="Ito T."/>
            <person name="Fujiyama A."/>
            <person name="Inagaki F."/>
            <person name="Takami H."/>
        </authorList>
    </citation>
    <scope>NUCLEOTIDE SEQUENCE</scope>
    <source>
        <strain evidence="1">Expedition CK06-06</strain>
    </source>
</reference>
<protein>
    <submittedName>
        <fullName evidence="1">Uncharacterized protein</fullName>
    </submittedName>
</protein>
<accession>X0XN16</accession>
<proteinExistence type="predicted"/>
<sequence length="83" mass="9321">GHHTLTYDGMEIAMEYGVPEAVAYLLDFDSLNLWSMQDDLIGTDRDYDISTGETQFALDSYIQLWTKSPHFQCKLAPISTAGT</sequence>